<gene>
    <name evidence="1" type="ORF">CLV36_103158</name>
</gene>
<dbReference type="Pfam" id="PF12224">
    <property type="entry name" value="Amidoligase_2"/>
    <property type="match status" value="1"/>
</dbReference>
<reference evidence="1 2" key="1">
    <citation type="submission" date="2018-03" db="EMBL/GenBank/DDBJ databases">
        <title>Genomic Encyclopedia of Archaeal and Bacterial Type Strains, Phase II (KMG-II): from individual species to whole genera.</title>
        <authorList>
            <person name="Goeker M."/>
        </authorList>
    </citation>
    <scope>NUCLEOTIDE SEQUENCE [LARGE SCALE GENOMIC DNA]</scope>
    <source>
        <strain evidence="1 2">RHA1</strain>
    </source>
</reference>
<proteinExistence type="predicted"/>
<dbReference type="RefSeq" id="WP_106341975.1">
    <property type="nucleotide sequence ID" value="NZ_PVTZ01000003.1"/>
</dbReference>
<organism evidence="1 2">
    <name type="scientific">Laceyella sediminis</name>
    <dbReference type="NCBI Taxonomy" id="573074"/>
    <lineage>
        <taxon>Bacteria</taxon>
        <taxon>Bacillati</taxon>
        <taxon>Bacillota</taxon>
        <taxon>Bacilli</taxon>
        <taxon>Bacillales</taxon>
        <taxon>Thermoactinomycetaceae</taxon>
        <taxon>Laceyella</taxon>
    </lineage>
</organism>
<evidence type="ECO:0000313" key="1">
    <source>
        <dbReference type="EMBL" id="PRZ15932.1"/>
    </source>
</evidence>
<accession>A0ABX5ERQ5</accession>
<dbReference type="Proteomes" id="UP000238836">
    <property type="component" value="Unassembled WGS sequence"/>
</dbReference>
<keyword evidence="2" id="KW-1185">Reference proteome</keyword>
<sequence>MWPKIVDWKELAFGVEIEFVGGDPARLACLPGWVMSLEEKQLDETGRASGSELKSPSIRWDDRQQIQTMLSRLKEQGACANWSCGLHVHVGLEPWGESILLPMLDAALSCQEAMRSLLRTSAHRLIFCPPVTQEICERFIANRCEEALLRPGRPQSQRCGINLASWFYFGTVEIRYANGTLCFKEIVNTIELCLRFVAAVGAGHKLTCDPDGLAQQLGAPVEGYPPPLSVPRWFEERVWLEELFIPILSPLIAEKVPDGEIHHLLPVPDGLLIAVEMPDGKMCKYVVCPPATGWERLRRMNG</sequence>
<name>A0ABX5ERQ5_9BACL</name>
<evidence type="ECO:0000313" key="2">
    <source>
        <dbReference type="Proteomes" id="UP000238836"/>
    </source>
</evidence>
<protein>
    <submittedName>
        <fullName evidence="1">Amidoligase enzyme</fullName>
    </submittedName>
</protein>
<dbReference type="InterPro" id="IPR022025">
    <property type="entry name" value="Amidoligase_2"/>
</dbReference>
<dbReference type="EMBL" id="PVTZ01000003">
    <property type="protein sequence ID" value="PRZ15932.1"/>
    <property type="molecule type" value="Genomic_DNA"/>
</dbReference>
<comment type="caution">
    <text evidence="1">The sequence shown here is derived from an EMBL/GenBank/DDBJ whole genome shotgun (WGS) entry which is preliminary data.</text>
</comment>